<dbReference type="eggNOG" id="COG0558">
    <property type="taxonomic scope" value="Bacteria"/>
</dbReference>
<evidence type="ECO:0000256" key="13">
    <source>
        <dbReference type="ARBA" id="ARBA00023209"/>
    </source>
</evidence>
<dbReference type="InterPro" id="IPR000462">
    <property type="entry name" value="CDP-OH_P_trans"/>
</dbReference>
<comment type="catalytic activity">
    <reaction evidence="15">
        <text>a CDP-1,2-diacyl-sn-glycerol + sn-glycerol 3-phosphate = a 1,2-diacyl-sn-glycero-3-phospho-(1'-sn-glycero-3'-phosphate) + CMP + H(+)</text>
        <dbReference type="Rhea" id="RHEA:12593"/>
        <dbReference type="ChEBI" id="CHEBI:15378"/>
        <dbReference type="ChEBI" id="CHEBI:57597"/>
        <dbReference type="ChEBI" id="CHEBI:58332"/>
        <dbReference type="ChEBI" id="CHEBI:60110"/>
        <dbReference type="ChEBI" id="CHEBI:60377"/>
        <dbReference type="EC" id="2.7.8.5"/>
    </reaction>
</comment>
<comment type="function">
    <text evidence="1">This protein catalyzes the committed step to the synthesis of the acidic phospholipids.</text>
</comment>
<evidence type="ECO:0000256" key="6">
    <source>
        <dbReference type="ARBA" id="ARBA00014944"/>
    </source>
</evidence>
<feature type="transmembrane region" description="Helical" evidence="18">
    <location>
        <begin position="104"/>
        <end position="122"/>
    </location>
</feature>
<evidence type="ECO:0000256" key="4">
    <source>
        <dbReference type="ARBA" id="ARBA00010441"/>
    </source>
</evidence>
<dbReference type="GO" id="GO:0006655">
    <property type="term" value="P:phosphatidylglycerol biosynthetic process"/>
    <property type="evidence" value="ECO:0007669"/>
    <property type="project" value="UniProtKB-UniPathway"/>
</dbReference>
<keyword evidence="13" id="KW-0594">Phospholipid biosynthesis</keyword>
<dbReference type="Gene3D" id="1.20.120.1760">
    <property type="match status" value="1"/>
</dbReference>
<keyword evidence="9 18" id="KW-0812">Transmembrane</keyword>
<dbReference type="GO" id="GO:0016020">
    <property type="term" value="C:membrane"/>
    <property type="evidence" value="ECO:0007669"/>
    <property type="project" value="UniProtKB-SubCell"/>
</dbReference>
<evidence type="ECO:0000256" key="12">
    <source>
        <dbReference type="ARBA" id="ARBA00023136"/>
    </source>
</evidence>
<evidence type="ECO:0000256" key="1">
    <source>
        <dbReference type="ARBA" id="ARBA00003973"/>
    </source>
</evidence>
<evidence type="ECO:0000256" key="8">
    <source>
        <dbReference type="ARBA" id="ARBA00022679"/>
    </source>
</evidence>
<evidence type="ECO:0000256" key="18">
    <source>
        <dbReference type="SAM" id="Phobius"/>
    </source>
</evidence>
<comment type="subcellular location">
    <subcellularLocation>
        <location evidence="2">Membrane</location>
        <topology evidence="2">Multi-pass membrane protein</topology>
    </subcellularLocation>
</comment>
<dbReference type="PANTHER" id="PTHR14269:SF62">
    <property type="entry name" value="CDP-DIACYLGLYCEROL--GLYCEROL-3-PHOSPHATE 3-PHOSPHATIDYLTRANSFERASE 1, CHLOROPLASTIC"/>
    <property type="match status" value="1"/>
</dbReference>
<comment type="caution">
    <text evidence="19">The sequence shown here is derived from an EMBL/GenBank/DDBJ whole genome shotgun (WGS) entry which is preliminary data.</text>
</comment>
<evidence type="ECO:0000256" key="11">
    <source>
        <dbReference type="ARBA" id="ARBA00023098"/>
    </source>
</evidence>
<gene>
    <name evidence="19" type="primary">pgsA</name>
    <name evidence="19" type="ORF">HMPREF0391_11500</name>
</gene>
<dbReference type="AlphaFoldDB" id="D6SAM8"/>
<evidence type="ECO:0000256" key="16">
    <source>
        <dbReference type="NCBIfam" id="TIGR00560"/>
    </source>
</evidence>
<dbReference type="Pfam" id="PF01066">
    <property type="entry name" value="CDP-OH_P_transf"/>
    <property type="match status" value="1"/>
</dbReference>
<feature type="transmembrane region" description="Helical" evidence="18">
    <location>
        <begin position="34"/>
        <end position="53"/>
    </location>
</feature>
<sequence>MIEMNIANKFTTLRVILIPFFVASLLVFKTDNYIPALIFIISAITDFIDGQLARRKNLVTTFGKFMDPLADKMLSCSALIVLVQLGKVPAWSVVIVVLRELTISGFRILAASNGVTLAASYWGKSKTMTQFIAIVLILINTGDKLGFALDMYLYYISIVLTVISLCDYIYKNVNVLDLKNI</sequence>
<dbReference type="InterPro" id="IPR048254">
    <property type="entry name" value="CDP_ALCOHOL_P_TRANSF_CS"/>
</dbReference>
<dbReference type="UniPathway" id="UPA00084">
    <property type="reaction ID" value="UER00503"/>
</dbReference>
<accession>D6SAM8</accession>
<keyword evidence="12 18" id="KW-0472">Membrane</keyword>
<evidence type="ECO:0000256" key="15">
    <source>
        <dbReference type="ARBA" id="ARBA00048586"/>
    </source>
</evidence>
<evidence type="ECO:0000256" key="9">
    <source>
        <dbReference type="ARBA" id="ARBA00022692"/>
    </source>
</evidence>
<evidence type="ECO:0000313" key="19">
    <source>
        <dbReference type="EMBL" id="EFH92528.1"/>
    </source>
</evidence>
<comment type="pathway">
    <text evidence="3">Phospholipid metabolism; phosphatidylglycerol biosynthesis; phosphatidylglycerol from CDP-diacylglycerol: step 1/2.</text>
</comment>
<evidence type="ECO:0000256" key="3">
    <source>
        <dbReference type="ARBA" id="ARBA00005042"/>
    </source>
</evidence>
<dbReference type="InterPro" id="IPR050324">
    <property type="entry name" value="CDP-alcohol_PTase-I"/>
</dbReference>
<dbReference type="Proteomes" id="UP000004063">
    <property type="component" value="Chromosome"/>
</dbReference>
<dbReference type="EC" id="2.7.8.5" evidence="5 16"/>
<evidence type="ECO:0000256" key="2">
    <source>
        <dbReference type="ARBA" id="ARBA00004141"/>
    </source>
</evidence>
<dbReference type="EMBL" id="ACHM02000003">
    <property type="protein sequence ID" value="EFH92528.1"/>
    <property type="molecule type" value="Genomic_DNA"/>
</dbReference>
<feature type="transmembrane region" description="Helical" evidence="18">
    <location>
        <begin position="12"/>
        <end position="28"/>
    </location>
</feature>
<proteinExistence type="inferred from homology"/>
<keyword evidence="8 17" id="KW-0808">Transferase</keyword>
<dbReference type="STRING" id="525282.HMPREF0391_11500"/>
<reference evidence="19" key="1">
    <citation type="submission" date="2010-05" db="EMBL/GenBank/DDBJ databases">
        <authorList>
            <person name="Muzny D."/>
            <person name="Qin X."/>
            <person name="Buhay C."/>
            <person name="Dugan-Rocha S."/>
            <person name="Ding Y."/>
            <person name="Chen G."/>
            <person name="Hawes A."/>
            <person name="Holder M."/>
            <person name="Jhangiani S."/>
            <person name="Johnson A."/>
            <person name="Khan Z."/>
            <person name="Li Z."/>
            <person name="Liu W."/>
            <person name="Liu X."/>
            <person name="Perez L."/>
            <person name="Shen H."/>
            <person name="Wang Q."/>
            <person name="Watt J."/>
            <person name="Xi L."/>
            <person name="Xin Y."/>
            <person name="Zhou J."/>
            <person name="Deng J."/>
            <person name="Jiang H."/>
            <person name="Liu Y."/>
            <person name="Qu J."/>
            <person name="Song X.-Z."/>
            <person name="Zhang L."/>
            <person name="Villasana D."/>
            <person name="Johnson A."/>
            <person name="Liu J."/>
            <person name="Liyanage D."/>
            <person name="Lorensuhewa L."/>
            <person name="Robinson T."/>
            <person name="Song A."/>
            <person name="Song B.-B."/>
            <person name="Dinh H."/>
            <person name="Thornton R."/>
            <person name="Coyle M."/>
            <person name="Francisco L."/>
            <person name="Jackson L."/>
            <person name="Javaid M."/>
            <person name="Korchina V."/>
            <person name="Kovar C."/>
            <person name="Mata R."/>
            <person name="Mathew T."/>
            <person name="Ngo R."/>
            <person name="Nguyen L."/>
            <person name="Nguyen N."/>
            <person name="Okwuonu G."/>
            <person name="Ongeri F."/>
            <person name="Pham C."/>
            <person name="Simmons D."/>
            <person name="Wilczek-Boney K."/>
            <person name="Hale W."/>
            <person name="Jakkamsetti A."/>
            <person name="Pham P."/>
            <person name="Ruth R."/>
            <person name="San Lucas F."/>
            <person name="Warren J."/>
            <person name="Zhang J."/>
            <person name="Zhao Z."/>
            <person name="Zhou C."/>
            <person name="Zhu D."/>
            <person name="Lee S."/>
            <person name="Bess C."/>
            <person name="Blankenburg K."/>
            <person name="Forbes L."/>
            <person name="Fu Q."/>
            <person name="Gubbala S."/>
            <person name="Hirani K."/>
            <person name="Jayaseelan J.C."/>
            <person name="Lara F."/>
            <person name="Munidasa M."/>
            <person name="Palculict T."/>
            <person name="Patil S."/>
            <person name="Pu L.-L."/>
            <person name="Saada N."/>
            <person name="Tang L."/>
            <person name="Weissenberger G."/>
            <person name="Zhu Y."/>
            <person name="Hemphill L."/>
            <person name="Shang Y."/>
            <person name="Youmans B."/>
            <person name="Ayvaz T."/>
            <person name="Ross M."/>
            <person name="Santibanez J."/>
            <person name="Aqrawi P."/>
            <person name="Gross S."/>
            <person name="Joshi V."/>
            <person name="Fowler G."/>
            <person name="Nazareth L."/>
            <person name="Reid J."/>
            <person name="Worley K."/>
            <person name="Petrosino J."/>
            <person name="Highlander S."/>
            <person name="Gibbs R."/>
        </authorList>
    </citation>
    <scope>NUCLEOTIDE SEQUENCE [LARGE SCALE GENOMIC DNA]</scope>
    <source>
        <strain evidence="19">ATCC 53516</strain>
    </source>
</reference>
<keyword evidence="14" id="KW-1208">Phospholipid metabolism</keyword>
<evidence type="ECO:0000256" key="14">
    <source>
        <dbReference type="ARBA" id="ARBA00023264"/>
    </source>
</evidence>
<protein>
    <recommendedName>
        <fullName evidence="6 16">CDP-diacylglycerol--glycerol-3-phosphate 3-phosphatidyltransferase</fullName>
        <ecNumber evidence="5 16">2.7.8.5</ecNumber>
    </recommendedName>
</protein>
<dbReference type="PROSITE" id="PS00379">
    <property type="entry name" value="CDP_ALCOHOL_P_TRANSF"/>
    <property type="match status" value="1"/>
</dbReference>
<evidence type="ECO:0000256" key="17">
    <source>
        <dbReference type="RuleBase" id="RU003750"/>
    </source>
</evidence>
<comment type="similarity">
    <text evidence="4 17">Belongs to the CDP-alcohol phosphatidyltransferase class-I family.</text>
</comment>
<evidence type="ECO:0000256" key="10">
    <source>
        <dbReference type="ARBA" id="ARBA00022989"/>
    </source>
</evidence>
<dbReference type="HOGENOM" id="CLU_051314_2_3_9"/>
<feature type="transmembrane region" description="Helical" evidence="18">
    <location>
        <begin position="74"/>
        <end position="98"/>
    </location>
</feature>
<dbReference type="InterPro" id="IPR043130">
    <property type="entry name" value="CDP-OH_PTrfase_TM_dom"/>
</dbReference>
<organism evidence="19">
    <name type="scientific">Finegoldia magna ATCC 53516</name>
    <dbReference type="NCBI Taxonomy" id="525282"/>
    <lineage>
        <taxon>Bacteria</taxon>
        <taxon>Bacillati</taxon>
        <taxon>Bacillota</taxon>
        <taxon>Tissierellia</taxon>
        <taxon>Tissierellales</taxon>
        <taxon>Peptoniphilaceae</taxon>
        <taxon>Finegoldia</taxon>
    </lineage>
</organism>
<keyword evidence="10 18" id="KW-1133">Transmembrane helix</keyword>
<dbReference type="PANTHER" id="PTHR14269">
    <property type="entry name" value="CDP-DIACYLGLYCEROL--GLYCEROL-3-PHOSPHATE 3-PHOSPHATIDYLTRANSFERASE-RELATED"/>
    <property type="match status" value="1"/>
</dbReference>
<dbReference type="PIRSF" id="PIRSF000847">
    <property type="entry name" value="Phos_ph_gly_syn"/>
    <property type="match status" value="1"/>
</dbReference>
<evidence type="ECO:0000256" key="7">
    <source>
        <dbReference type="ARBA" id="ARBA00022516"/>
    </source>
</evidence>
<feature type="transmembrane region" description="Helical" evidence="18">
    <location>
        <begin position="152"/>
        <end position="170"/>
    </location>
</feature>
<evidence type="ECO:0000256" key="5">
    <source>
        <dbReference type="ARBA" id="ARBA00013170"/>
    </source>
</evidence>
<name>D6SAM8_FINMA</name>
<dbReference type="InterPro" id="IPR004570">
    <property type="entry name" value="Phosphatidylglycerol_P_synth"/>
</dbReference>
<keyword evidence="7" id="KW-0444">Lipid biosynthesis</keyword>
<keyword evidence="11" id="KW-0443">Lipid metabolism</keyword>
<dbReference type="NCBIfam" id="TIGR00560">
    <property type="entry name" value="pgsA"/>
    <property type="match status" value="1"/>
</dbReference>
<dbReference type="GO" id="GO:0008444">
    <property type="term" value="F:CDP-diacylglycerol-glycerol-3-phosphate 3-phosphatidyltransferase activity"/>
    <property type="evidence" value="ECO:0007669"/>
    <property type="project" value="UniProtKB-UniRule"/>
</dbReference>